<name>A0A2P6S6W1_ROSCH</name>
<gene>
    <name evidence="3" type="ORF">RchiOBHm_Chr1g0313231</name>
</gene>
<sequence>MELSLADTLVKVALFFLVQGLVYLILSKSSNIFSSKANMTRSHSFKPARSVSIRRMFATLADLPAGGELSPSSRDLRSPDYQQNSNSSLHLNGTTPN</sequence>
<feature type="transmembrane region" description="Helical" evidence="2">
    <location>
        <begin position="6"/>
        <end position="26"/>
    </location>
</feature>
<proteinExistence type="predicted"/>
<dbReference type="OrthoDB" id="999321at2759"/>
<keyword evidence="2" id="KW-0812">Transmembrane</keyword>
<dbReference type="Gramene" id="PRQ54405">
    <property type="protein sequence ID" value="PRQ54405"/>
    <property type="gene ID" value="RchiOBHm_Chr1g0313231"/>
</dbReference>
<dbReference type="Proteomes" id="UP000238479">
    <property type="component" value="Chromosome 1"/>
</dbReference>
<organism evidence="3 4">
    <name type="scientific">Rosa chinensis</name>
    <name type="common">China rose</name>
    <dbReference type="NCBI Taxonomy" id="74649"/>
    <lineage>
        <taxon>Eukaryota</taxon>
        <taxon>Viridiplantae</taxon>
        <taxon>Streptophyta</taxon>
        <taxon>Embryophyta</taxon>
        <taxon>Tracheophyta</taxon>
        <taxon>Spermatophyta</taxon>
        <taxon>Magnoliopsida</taxon>
        <taxon>eudicotyledons</taxon>
        <taxon>Gunneridae</taxon>
        <taxon>Pentapetalae</taxon>
        <taxon>rosids</taxon>
        <taxon>fabids</taxon>
        <taxon>Rosales</taxon>
        <taxon>Rosaceae</taxon>
        <taxon>Rosoideae</taxon>
        <taxon>Rosoideae incertae sedis</taxon>
        <taxon>Rosa</taxon>
    </lineage>
</organism>
<dbReference type="PANTHER" id="PTHR34268">
    <property type="entry name" value="OS01G0321850 PROTEIN"/>
    <property type="match status" value="1"/>
</dbReference>
<accession>A0A2P6S6W1</accession>
<dbReference type="STRING" id="74649.A0A2P6S6W1"/>
<dbReference type="AlphaFoldDB" id="A0A2P6S6W1"/>
<comment type="caution">
    <text evidence="3">The sequence shown here is derived from an EMBL/GenBank/DDBJ whole genome shotgun (WGS) entry which is preliminary data.</text>
</comment>
<protein>
    <submittedName>
        <fullName evidence="3">Uncharacterized protein</fullName>
    </submittedName>
</protein>
<keyword evidence="2" id="KW-0472">Membrane</keyword>
<evidence type="ECO:0000256" key="2">
    <source>
        <dbReference type="SAM" id="Phobius"/>
    </source>
</evidence>
<evidence type="ECO:0000256" key="1">
    <source>
        <dbReference type="SAM" id="MobiDB-lite"/>
    </source>
</evidence>
<keyword evidence="2" id="KW-1133">Transmembrane helix</keyword>
<feature type="region of interest" description="Disordered" evidence="1">
    <location>
        <begin position="64"/>
        <end position="97"/>
    </location>
</feature>
<evidence type="ECO:0000313" key="4">
    <source>
        <dbReference type="Proteomes" id="UP000238479"/>
    </source>
</evidence>
<dbReference type="EMBL" id="PDCK01000039">
    <property type="protein sequence ID" value="PRQ54405.1"/>
    <property type="molecule type" value="Genomic_DNA"/>
</dbReference>
<reference evidence="3 4" key="1">
    <citation type="journal article" date="2018" name="Nat. Genet.">
        <title>The Rosa genome provides new insights in the design of modern roses.</title>
        <authorList>
            <person name="Bendahmane M."/>
        </authorList>
    </citation>
    <scope>NUCLEOTIDE SEQUENCE [LARGE SCALE GENOMIC DNA]</scope>
    <source>
        <strain evidence="4">cv. Old Blush</strain>
    </source>
</reference>
<keyword evidence="4" id="KW-1185">Reference proteome</keyword>
<feature type="compositionally biased region" description="Polar residues" evidence="1">
    <location>
        <begin position="80"/>
        <end position="97"/>
    </location>
</feature>
<evidence type="ECO:0000313" key="3">
    <source>
        <dbReference type="EMBL" id="PRQ54405.1"/>
    </source>
</evidence>
<dbReference type="PANTHER" id="PTHR34268:SF8">
    <property type="entry name" value="FAE DOMAIN-CONTAINING PROTEIN"/>
    <property type="match status" value="1"/>
</dbReference>